<dbReference type="SUPFAM" id="SSF51703">
    <property type="entry name" value="Cobalamin (vitamin B12)-dependent enzymes"/>
    <property type="match status" value="1"/>
</dbReference>
<keyword evidence="3" id="KW-1185">Reference proteome</keyword>
<dbReference type="OrthoDB" id="9762378at2"/>
<dbReference type="Proteomes" id="UP000238375">
    <property type="component" value="Unassembled WGS sequence"/>
</dbReference>
<dbReference type="Pfam" id="PF01642">
    <property type="entry name" value="MM_CoA_mutase"/>
    <property type="match status" value="1"/>
</dbReference>
<evidence type="ECO:0000313" key="2">
    <source>
        <dbReference type="EMBL" id="PRY42036.1"/>
    </source>
</evidence>
<dbReference type="InterPro" id="IPR016176">
    <property type="entry name" value="Cbl-dep_enz_cat"/>
</dbReference>
<organism evidence="2 3">
    <name type="scientific">Spirosoma oryzae</name>
    <dbReference type="NCBI Taxonomy" id="1469603"/>
    <lineage>
        <taxon>Bacteria</taxon>
        <taxon>Pseudomonadati</taxon>
        <taxon>Bacteroidota</taxon>
        <taxon>Cytophagia</taxon>
        <taxon>Cytophagales</taxon>
        <taxon>Cytophagaceae</taxon>
        <taxon>Spirosoma</taxon>
    </lineage>
</organism>
<dbReference type="EMBL" id="PVTE01000005">
    <property type="protein sequence ID" value="PRY42036.1"/>
    <property type="molecule type" value="Genomic_DNA"/>
</dbReference>
<gene>
    <name evidence="2" type="ORF">CLV58_105239</name>
</gene>
<reference evidence="2 3" key="1">
    <citation type="submission" date="2018-03" db="EMBL/GenBank/DDBJ databases">
        <title>Genomic Encyclopedia of Archaeal and Bacterial Type Strains, Phase II (KMG-II): from individual species to whole genera.</title>
        <authorList>
            <person name="Goeker M."/>
        </authorList>
    </citation>
    <scope>NUCLEOTIDE SEQUENCE [LARGE SCALE GENOMIC DNA]</scope>
    <source>
        <strain evidence="2 3">DSM 28354</strain>
    </source>
</reference>
<evidence type="ECO:0000259" key="1">
    <source>
        <dbReference type="Pfam" id="PF01642"/>
    </source>
</evidence>
<dbReference type="AlphaFoldDB" id="A0A2T0T8S2"/>
<dbReference type="GO" id="GO:0016866">
    <property type="term" value="F:intramolecular transferase activity"/>
    <property type="evidence" value="ECO:0007669"/>
    <property type="project" value="InterPro"/>
</dbReference>
<dbReference type="RefSeq" id="WP_106137229.1">
    <property type="nucleotide sequence ID" value="NZ_PVTE01000005.1"/>
</dbReference>
<proteinExistence type="predicted"/>
<sequence>MNTSSSRHDTRTDFSDWQQQVRRELNDERADEGLRWATPEGFTLEPYYTADALTSLPLDTLQSAQRSNAGWLNAPEQVVQDATQANASLRQALGGGADALVLTMPDSVDQAQLTRLLKDIKLSETPVFFQTDQPDKLLNTLQTVAPYRWRGGLLSDPVAQYVRTGLVAQSQQTADATRLAVNAPHFRTICISSHVFHNAGATATQELAFLLGNLTDQYDALTDASLPVDELVSRTMLSVSVGTSYFLEIAKLRALRVLWFRLMGQYKQASVPAPYVHAQTSTFYDAKATPNTNLLRSTTEAMAAVIGGADVLTVHPFDAVLTTPSAFSERIARNVSVLLKAESYLDKVADPSAGSYYIETLTHQLVEGAWALFLTVEQQGGVLTGLASGWIAEQIEQAWQAKVESVRQGRVLVGVTKFRYDEPTAGSSSTVAPEQTGLLPDRRLAAEFES</sequence>
<dbReference type="GO" id="GO:0031419">
    <property type="term" value="F:cobalamin binding"/>
    <property type="evidence" value="ECO:0007669"/>
    <property type="project" value="InterPro"/>
</dbReference>
<accession>A0A2T0T8S2</accession>
<protein>
    <submittedName>
        <fullName evidence="2">Methylmalonyl-CoA mutase</fullName>
    </submittedName>
</protein>
<feature type="domain" description="Methylmalonyl-CoA mutase alpha/beta chain catalytic" evidence="1">
    <location>
        <begin position="113"/>
        <end position="422"/>
    </location>
</feature>
<name>A0A2T0T8S2_9BACT</name>
<dbReference type="InterPro" id="IPR006099">
    <property type="entry name" value="MeMalonylCoA_mutase_a/b_cat"/>
</dbReference>
<dbReference type="Gene3D" id="3.20.20.240">
    <property type="entry name" value="Methylmalonyl-CoA mutase"/>
    <property type="match status" value="1"/>
</dbReference>
<comment type="caution">
    <text evidence="2">The sequence shown here is derived from an EMBL/GenBank/DDBJ whole genome shotgun (WGS) entry which is preliminary data.</text>
</comment>
<dbReference type="PANTHER" id="PTHR48101">
    <property type="entry name" value="METHYLMALONYL-COA MUTASE, MITOCHONDRIAL-RELATED"/>
    <property type="match status" value="1"/>
</dbReference>
<dbReference type="PANTHER" id="PTHR48101:SF1">
    <property type="entry name" value="METHYLMALONYL-COA MUTASE, LARGE SUBUNIT"/>
    <property type="match status" value="1"/>
</dbReference>
<evidence type="ECO:0000313" key="3">
    <source>
        <dbReference type="Proteomes" id="UP000238375"/>
    </source>
</evidence>